<protein>
    <submittedName>
        <fullName evidence="2">Uncharacterized protein</fullName>
    </submittedName>
</protein>
<feature type="region of interest" description="Disordered" evidence="1">
    <location>
        <begin position="105"/>
        <end position="128"/>
    </location>
</feature>
<gene>
    <name evidence="2" type="ORF">AAFF_G00232130</name>
</gene>
<reference evidence="2" key="1">
    <citation type="journal article" date="2023" name="Science">
        <title>Genome structures resolve the early diversification of teleost fishes.</title>
        <authorList>
            <person name="Parey E."/>
            <person name="Louis A."/>
            <person name="Montfort J."/>
            <person name="Bouchez O."/>
            <person name="Roques C."/>
            <person name="Iampietro C."/>
            <person name="Lluch J."/>
            <person name="Castinel A."/>
            <person name="Donnadieu C."/>
            <person name="Desvignes T."/>
            <person name="Floi Bucao C."/>
            <person name="Jouanno E."/>
            <person name="Wen M."/>
            <person name="Mejri S."/>
            <person name="Dirks R."/>
            <person name="Jansen H."/>
            <person name="Henkel C."/>
            <person name="Chen W.J."/>
            <person name="Zahm M."/>
            <person name="Cabau C."/>
            <person name="Klopp C."/>
            <person name="Thompson A.W."/>
            <person name="Robinson-Rechavi M."/>
            <person name="Braasch I."/>
            <person name="Lecointre G."/>
            <person name="Bobe J."/>
            <person name="Postlethwait J.H."/>
            <person name="Berthelot C."/>
            <person name="Roest Crollius H."/>
            <person name="Guiguen Y."/>
        </authorList>
    </citation>
    <scope>NUCLEOTIDE SEQUENCE</scope>
    <source>
        <strain evidence="2">NC1722</strain>
    </source>
</reference>
<comment type="caution">
    <text evidence="2">The sequence shown here is derived from an EMBL/GenBank/DDBJ whole genome shotgun (WGS) entry which is preliminary data.</text>
</comment>
<organism evidence="2 3">
    <name type="scientific">Aldrovandia affinis</name>
    <dbReference type="NCBI Taxonomy" id="143900"/>
    <lineage>
        <taxon>Eukaryota</taxon>
        <taxon>Metazoa</taxon>
        <taxon>Chordata</taxon>
        <taxon>Craniata</taxon>
        <taxon>Vertebrata</taxon>
        <taxon>Euteleostomi</taxon>
        <taxon>Actinopterygii</taxon>
        <taxon>Neopterygii</taxon>
        <taxon>Teleostei</taxon>
        <taxon>Notacanthiformes</taxon>
        <taxon>Halosauridae</taxon>
        <taxon>Aldrovandia</taxon>
    </lineage>
</organism>
<dbReference type="AlphaFoldDB" id="A0AAD7REU4"/>
<keyword evidence="3" id="KW-1185">Reference proteome</keyword>
<dbReference type="Proteomes" id="UP001221898">
    <property type="component" value="Unassembled WGS sequence"/>
</dbReference>
<evidence type="ECO:0000313" key="2">
    <source>
        <dbReference type="EMBL" id="KAJ8378984.1"/>
    </source>
</evidence>
<feature type="region of interest" description="Disordered" evidence="1">
    <location>
        <begin position="69"/>
        <end position="90"/>
    </location>
</feature>
<accession>A0AAD7REU4</accession>
<dbReference type="EMBL" id="JAINUG010000304">
    <property type="protein sequence ID" value="KAJ8378984.1"/>
    <property type="molecule type" value="Genomic_DNA"/>
</dbReference>
<sequence>MLAVQTGLSTHSLRFLRCSELTGSWPVSHTPKTRWTGVEIPLFSSLMTQGCPHADSRFTSRGRRRTKLRTLHSDSNLPRRDIEHTHDSTVSQPLRVPRLLTFEPVPVNDAPLNGRERCRAQNRTTPKT</sequence>
<evidence type="ECO:0000313" key="3">
    <source>
        <dbReference type="Proteomes" id="UP001221898"/>
    </source>
</evidence>
<name>A0AAD7REU4_9TELE</name>
<feature type="compositionally biased region" description="Basic and acidic residues" evidence="1">
    <location>
        <begin position="77"/>
        <end position="87"/>
    </location>
</feature>
<evidence type="ECO:0000256" key="1">
    <source>
        <dbReference type="SAM" id="MobiDB-lite"/>
    </source>
</evidence>
<proteinExistence type="predicted"/>